<organism evidence="18 19">
    <name type="scientific">Clytia hemisphaerica</name>
    <dbReference type="NCBI Taxonomy" id="252671"/>
    <lineage>
        <taxon>Eukaryota</taxon>
        <taxon>Metazoa</taxon>
        <taxon>Cnidaria</taxon>
        <taxon>Hydrozoa</taxon>
        <taxon>Hydroidolina</taxon>
        <taxon>Leptothecata</taxon>
        <taxon>Obeliida</taxon>
        <taxon>Clytiidae</taxon>
        <taxon>Clytia</taxon>
    </lineage>
</organism>
<dbReference type="PROSITE" id="PS00039">
    <property type="entry name" value="DEAD_ATP_HELICASE"/>
    <property type="match status" value="1"/>
</dbReference>
<evidence type="ECO:0000256" key="11">
    <source>
        <dbReference type="PROSITE-ProRule" id="PRU00552"/>
    </source>
</evidence>
<accession>A0A7M5WT77</accession>
<comment type="subcellular location">
    <subcellularLocation>
        <location evidence="1">Nucleus</location>
        <location evidence="1">Nucleolus</location>
    </subcellularLocation>
</comment>
<reference evidence="18" key="1">
    <citation type="submission" date="2021-01" db="UniProtKB">
        <authorList>
            <consortium name="EnsemblMetazoa"/>
        </authorList>
    </citation>
    <scope>IDENTIFICATION</scope>
</reference>
<dbReference type="PROSITE" id="PS51192">
    <property type="entry name" value="HELICASE_ATP_BIND_1"/>
    <property type="match status" value="1"/>
</dbReference>
<feature type="compositionally biased region" description="Basic residues" evidence="14">
    <location>
        <begin position="641"/>
        <end position="652"/>
    </location>
</feature>
<dbReference type="PANTHER" id="PTHR47959:SF1">
    <property type="entry name" value="ATP-DEPENDENT RNA HELICASE DBPA"/>
    <property type="match status" value="1"/>
</dbReference>
<evidence type="ECO:0000256" key="2">
    <source>
        <dbReference type="ARBA" id="ARBA00012552"/>
    </source>
</evidence>
<feature type="domain" description="Helicase ATP-binding" evidence="15">
    <location>
        <begin position="201"/>
        <end position="375"/>
    </location>
</feature>
<evidence type="ECO:0000256" key="13">
    <source>
        <dbReference type="SAM" id="Coils"/>
    </source>
</evidence>
<dbReference type="OrthoDB" id="10259843at2759"/>
<dbReference type="InterPro" id="IPR001650">
    <property type="entry name" value="Helicase_C-like"/>
</dbReference>
<dbReference type="EnsemblMetazoa" id="CLYHEMT012766.2">
    <property type="protein sequence ID" value="CLYHEMP012766.2"/>
    <property type="gene ID" value="CLYHEMG012766"/>
</dbReference>
<feature type="coiled-coil region" evidence="13">
    <location>
        <begin position="548"/>
        <end position="583"/>
    </location>
</feature>
<feature type="region of interest" description="Disordered" evidence="14">
    <location>
        <begin position="601"/>
        <end position="720"/>
    </location>
</feature>
<feature type="compositionally biased region" description="Acidic residues" evidence="14">
    <location>
        <begin position="15"/>
        <end position="26"/>
    </location>
</feature>
<keyword evidence="5 12" id="KW-0378">Hydrolase</keyword>
<dbReference type="Pfam" id="PF00270">
    <property type="entry name" value="DEAD"/>
    <property type="match status" value="1"/>
</dbReference>
<evidence type="ECO:0000259" key="15">
    <source>
        <dbReference type="PROSITE" id="PS51192"/>
    </source>
</evidence>
<dbReference type="FunFam" id="3.40.50.300:FF:000842">
    <property type="entry name" value="ATP-dependent RNA helicase DRS1"/>
    <property type="match status" value="1"/>
</dbReference>
<comment type="similarity">
    <text evidence="9">Belongs to the DEAD box helicase family. DDX27/DRS1 subfamily.</text>
</comment>
<dbReference type="InterPro" id="IPR011545">
    <property type="entry name" value="DEAD/DEAH_box_helicase_dom"/>
</dbReference>
<proteinExistence type="inferred from homology"/>
<evidence type="ECO:0000256" key="8">
    <source>
        <dbReference type="ARBA" id="ARBA00023242"/>
    </source>
</evidence>
<dbReference type="EC" id="3.6.4.13" evidence="2"/>
<evidence type="ECO:0000313" key="19">
    <source>
        <dbReference type="Proteomes" id="UP000594262"/>
    </source>
</evidence>
<dbReference type="PROSITE" id="PS51195">
    <property type="entry name" value="Q_MOTIF"/>
    <property type="match status" value="1"/>
</dbReference>
<evidence type="ECO:0000256" key="10">
    <source>
        <dbReference type="ARBA" id="ARBA00047984"/>
    </source>
</evidence>
<evidence type="ECO:0000256" key="4">
    <source>
        <dbReference type="ARBA" id="ARBA00022741"/>
    </source>
</evidence>
<feature type="compositionally biased region" description="Basic and acidic residues" evidence="14">
    <location>
        <begin position="681"/>
        <end position="690"/>
    </location>
</feature>
<dbReference type="GO" id="GO:0005524">
    <property type="term" value="F:ATP binding"/>
    <property type="evidence" value="ECO:0007669"/>
    <property type="project" value="UniProtKB-KW"/>
</dbReference>
<dbReference type="AlphaFoldDB" id="A0A7M5WT77"/>
<dbReference type="Pfam" id="PF00271">
    <property type="entry name" value="Helicase_C"/>
    <property type="match status" value="1"/>
</dbReference>
<feature type="region of interest" description="Disordered" evidence="14">
    <location>
        <begin position="15"/>
        <end position="55"/>
    </location>
</feature>
<dbReference type="SUPFAM" id="SSF52540">
    <property type="entry name" value="P-loop containing nucleoside triphosphate hydrolases"/>
    <property type="match status" value="1"/>
</dbReference>
<keyword evidence="6 12" id="KW-0347">Helicase</keyword>
<dbReference type="Gene3D" id="3.40.50.300">
    <property type="entry name" value="P-loop containing nucleotide triphosphate hydrolases"/>
    <property type="match status" value="2"/>
</dbReference>
<dbReference type="GO" id="GO:0003676">
    <property type="term" value="F:nucleic acid binding"/>
    <property type="evidence" value="ECO:0007669"/>
    <property type="project" value="InterPro"/>
</dbReference>
<comment type="catalytic activity">
    <reaction evidence="10">
        <text>ATP + H2O = ADP + phosphate + H(+)</text>
        <dbReference type="Rhea" id="RHEA:13065"/>
        <dbReference type="ChEBI" id="CHEBI:15377"/>
        <dbReference type="ChEBI" id="CHEBI:15378"/>
        <dbReference type="ChEBI" id="CHEBI:30616"/>
        <dbReference type="ChEBI" id="CHEBI:43474"/>
        <dbReference type="ChEBI" id="CHEBI:456216"/>
        <dbReference type="EC" id="3.6.4.13"/>
    </reaction>
</comment>
<feature type="compositionally biased region" description="Basic and acidic residues" evidence="14">
    <location>
        <begin position="102"/>
        <end position="111"/>
    </location>
</feature>
<feature type="compositionally biased region" description="Basic residues" evidence="14">
    <location>
        <begin position="704"/>
        <end position="720"/>
    </location>
</feature>
<evidence type="ECO:0000256" key="3">
    <source>
        <dbReference type="ARBA" id="ARBA00022517"/>
    </source>
</evidence>
<protein>
    <recommendedName>
        <fullName evidence="2">RNA helicase</fullName>
        <ecNumber evidence="2">3.6.4.13</ecNumber>
    </recommendedName>
</protein>
<feature type="compositionally biased region" description="Basic residues" evidence="14">
    <location>
        <begin position="664"/>
        <end position="673"/>
    </location>
</feature>
<keyword evidence="19" id="KW-1185">Reference proteome</keyword>
<evidence type="ECO:0000256" key="9">
    <source>
        <dbReference type="ARBA" id="ARBA00043999"/>
    </source>
</evidence>
<dbReference type="CDD" id="cd17947">
    <property type="entry name" value="DEADc_DDX27"/>
    <property type="match status" value="1"/>
</dbReference>
<evidence type="ECO:0000256" key="5">
    <source>
        <dbReference type="ARBA" id="ARBA00022801"/>
    </source>
</evidence>
<sequence length="720" mass="83087">MADFLKVKTIESDEDFMESTDEEEEKDQNIKKKGKKQKKKKDDFNGDFNLDFGTGNEKSLWRIAENIKNRAKGSISSEIVEEKIKEKRKIKLKEKKRELEKKEKVKIKKEEGEEEVAEKSDIDEEELDNELEEPDLSDYEDEEDQDDEDEDDEEETGSFFSTAPKHLKHNNFNQMNLSRPLLRAINELNFVNPTEIQSTAIPMALLGKDLCACATTGSGKTAAFMLPILERLIFKPKKTIVSRVLVLVPTRELAIQVHSVSQSLAKYTDVTFCLAAGGLDLKVQVAVLRRNPDIIIATPGRLIDHLHNTPSFDLQTIEILVLDEADRMLEEHFKDQMQELIRLCPRGRQTMLFSATMTEEVQELISLSLNQPIKLFVNQNTDVAKSLHQEFMRIRTNREYDRLSIVAALCCRSFHDHTLVFLQTKRLAHKLRIVLGLFGLKVGELHGDLTQLQRLESLEKFKNNDVDILVATDLAARGLDIPHVKTVISFNLPTTIKSYIHRVGRTARAGKAGRSITLVGEKERKMLKDIVKNSNIPVKNRLMSPDVIAKYKKKLEEMEKDIKDILKQEEEEKQIRIGEMQANKARNLVIHNDEIMSRPARTFIKQKKIDNKKGDHNKKPKVEFTEEEKKCRKFQEFQARQMKRDKKPKRKRAYEEDDHDNSRSKGKGSKKARIVASGSSFDHDLTDVSRRKLKSLRSNQTQQPKKKMKNNSKTRHKKRK</sequence>
<dbReference type="GO" id="GO:0006364">
    <property type="term" value="P:rRNA processing"/>
    <property type="evidence" value="ECO:0007669"/>
    <property type="project" value="UniProtKB-ARBA"/>
</dbReference>
<keyword evidence="13" id="KW-0175">Coiled coil</keyword>
<dbReference type="InterPro" id="IPR050079">
    <property type="entry name" value="DEAD_box_RNA_helicase"/>
</dbReference>
<evidence type="ECO:0000256" key="14">
    <source>
        <dbReference type="SAM" id="MobiDB-lite"/>
    </source>
</evidence>
<dbReference type="GO" id="GO:0005730">
    <property type="term" value="C:nucleolus"/>
    <property type="evidence" value="ECO:0007669"/>
    <property type="project" value="UniProtKB-SubCell"/>
</dbReference>
<dbReference type="GO" id="GO:0005829">
    <property type="term" value="C:cytosol"/>
    <property type="evidence" value="ECO:0007669"/>
    <property type="project" value="TreeGrafter"/>
</dbReference>
<keyword evidence="3" id="KW-0690">Ribosome biogenesis</keyword>
<keyword evidence="4 12" id="KW-0547">Nucleotide-binding</keyword>
<dbReference type="InterPro" id="IPR014001">
    <property type="entry name" value="Helicase_ATP-bd"/>
</dbReference>
<feature type="region of interest" description="Disordered" evidence="14">
    <location>
        <begin position="102"/>
        <end position="165"/>
    </location>
</feature>
<keyword evidence="8" id="KW-0539">Nucleus</keyword>
<keyword evidence="7 12" id="KW-0067">ATP-binding</keyword>
<dbReference type="InterPro" id="IPR014014">
    <property type="entry name" value="RNA_helicase_DEAD_Q_motif"/>
</dbReference>
<dbReference type="Proteomes" id="UP000594262">
    <property type="component" value="Unplaced"/>
</dbReference>
<dbReference type="PANTHER" id="PTHR47959">
    <property type="entry name" value="ATP-DEPENDENT RNA HELICASE RHLE-RELATED"/>
    <property type="match status" value="1"/>
</dbReference>
<name>A0A7M5WT77_9CNID</name>
<dbReference type="SMART" id="SM00490">
    <property type="entry name" value="HELICc"/>
    <property type="match status" value="1"/>
</dbReference>
<feature type="compositionally biased region" description="Basic and acidic residues" evidence="14">
    <location>
        <begin position="620"/>
        <end position="635"/>
    </location>
</feature>
<feature type="compositionally biased region" description="Acidic residues" evidence="14">
    <location>
        <begin position="112"/>
        <end position="156"/>
    </location>
</feature>
<dbReference type="InterPro" id="IPR027417">
    <property type="entry name" value="P-loop_NTPase"/>
</dbReference>
<dbReference type="GO" id="GO:0003724">
    <property type="term" value="F:RNA helicase activity"/>
    <property type="evidence" value="ECO:0007669"/>
    <property type="project" value="UniProtKB-EC"/>
</dbReference>
<evidence type="ECO:0000256" key="12">
    <source>
        <dbReference type="RuleBase" id="RU000492"/>
    </source>
</evidence>
<evidence type="ECO:0000256" key="7">
    <source>
        <dbReference type="ARBA" id="ARBA00022840"/>
    </source>
</evidence>
<evidence type="ECO:0000256" key="6">
    <source>
        <dbReference type="ARBA" id="ARBA00022806"/>
    </source>
</evidence>
<evidence type="ECO:0000259" key="16">
    <source>
        <dbReference type="PROSITE" id="PS51194"/>
    </source>
</evidence>
<dbReference type="SMART" id="SM00487">
    <property type="entry name" value="DEXDc"/>
    <property type="match status" value="1"/>
</dbReference>
<feature type="domain" description="DEAD-box RNA helicase Q" evidence="17">
    <location>
        <begin position="170"/>
        <end position="198"/>
    </location>
</feature>
<dbReference type="InterPro" id="IPR000629">
    <property type="entry name" value="RNA-helicase_DEAD-box_CS"/>
</dbReference>
<feature type="short sequence motif" description="Q motif" evidence="11">
    <location>
        <begin position="170"/>
        <end position="198"/>
    </location>
</feature>
<evidence type="ECO:0000259" key="17">
    <source>
        <dbReference type="PROSITE" id="PS51195"/>
    </source>
</evidence>
<evidence type="ECO:0000313" key="18">
    <source>
        <dbReference type="EnsemblMetazoa" id="CLYHEMP012766.2"/>
    </source>
</evidence>
<dbReference type="GO" id="GO:0016787">
    <property type="term" value="F:hydrolase activity"/>
    <property type="evidence" value="ECO:0007669"/>
    <property type="project" value="UniProtKB-KW"/>
</dbReference>
<evidence type="ECO:0000256" key="1">
    <source>
        <dbReference type="ARBA" id="ARBA00004604"/>
    </source>
</evidence>
<dbReference type="CDD" id="cd18787">
    <property type="entry name" value="SF2_C_DEAD"/>
    <property type="match status" value="1"/>
</dbReference>
<feature type="domain" description="Helicase C-terminal" evidence="16">
    <location>
        <begin position="386"/>
        <end position="556"/>
    </location>
</feature>
<dbReference type="PROSITE" id="PS51194">
    <property type="entry name" value="HELICASE_CTER"/>
    <property type="match status" value="1"/>
</dbReference>